<dbReference type="InterPro" id="IPR013783">
    <property type="entry name" value="Ig-like_fold"/>
</dbReference>
<keyword evidence="14" id="KW-1185">Reference proteome</keyword>
<feature type="transmembrane region" description="Helical" evidence="8">
    <location>
        <begin position="4852"/>
        <end position="4872"/>
    </location>
</feature>
<evidence type="ECO:0000256" key="6">
    <source>
        <dbReference type="ARBA" id="ARBA00023088"/>
    </source>
</evidence>
<dbReference type="Pfam" id="PF17961">
    <property type="entry name" value="Big_8"/>
    <property type="match status" value="1"/>
</dbReference>
<evidence type="ECO:0000256" key="8">
    <source>
        <dbReference type="SAM" id="Phobius"/>
    </source>
</evidence>
<dbReference type="Gene3D" id="2.60.40.10">
    <property type="entry name" value="Immunoglobulins"/>
    <property type="match status" value="15"/>
</dbReference>
<proteinExistence type="inferred from homology"/>
<feature type="domain" description="SpaA-like prealbumin fold" evidence="10">
    <location>
        <begin position="1365"/>
        <end position="1434"/>
    </location>
</feature>
<evidence type="ECO:0000259" key="10">
    <source>
        <dbReference type="Pfam" id="PF17802"/>
    </source>
</evidence>
<feature type="domain" description="SpaA-like prealbumin fold" evidence="10">
    <location>
        <begin position="3387"/>
        <end position="3430"/>
    </location>
</feature>
<feature type="domain" description="SpaA-like prealbumin fold" evidence="10">
    <location>
        <begin position="4408"/>
        <end position="4499"/>
    </location>
</feature>
<dbReference type="InterPro" id="IPR044060">
    <property type="entry name" value="Bacterial_rp_domain"/>
</dbReference>
<keyword evidence="8" id="KW-0472">Membrane</keyword>
<dbReference type="InterPro" id="IPR008966">
    <property type="entry name" value="Adhesion_dom_sf"/>
</dbReference>
<feature type="domain" description="Bacterial repeat" evidence="12">
    <location>
        <begin position="2340"/>
        <end position="2415"/>
    </location>
</feature>
<evidence type="ECO:0000256" key="9">
    <source>
        <dbReference type="SAM" id="SignalP"/>
    </source>
</evidence>
<feature type="domain" description="SpaA-like prealbumin fold" evidence="10">
    <location>
        <begin position="2826"/>
        <end position="2941"/>
    </location>
</feature>
<dbReference type="InterPro" id="IPR041033">
    <property type="entry name" value="SpaA_PFL_dom_1"/>
</dbReference>
<dbReference type="RefSeq" id="WP_015778373.1">
    <property type="nucleotide sequence ID" value="NC_013171.1"/>
</dbReference>
<feature type="domain" description="SpaA-like prealbumin fold" evidence="10">
    <location>
        <begin position="4320"/>
        <end position="4395"/>
    </location>
</feature>
<dbReference type="STRING" id="525919.Apre_1454"/>
<evidence type="ECO:0000256" key="1">
    <source>
        <dbReference type="ARBA" id="ARBA00004168"/>
    </source>
</evidence>
<dbReference type="Proteomes" id="UP000002294">
    <property type="component" value="Chromosome"/>
</dbReference>
<feature type="chain" id="PRO_5002982480" evidence="9">
    <location>
        <begin position="30"/>
        <end position="4881"/>
    </location>
</feature>
<feature type="domain" description="SpaA-like prealbumin fold" evidence="10">
    <location>
        <begin position="1503"/>
        <end position="1583"/>
    </location>
</feature>
<dbReference type="Pfam" id="PF17802">
    <property type="entry name" value="SpaA"/>
    <property type="match status" value="12"/>
</dbReference>
<dbReference type="Pfam" id="PF18998">
    <property type="entry name" value="Flg_new_2"/>
    <property type="match status" value="2"/>
</dbReference>
<dbReference type="GO" id="GO:0007155">
    <property type="term" value="P:cell adhesion"/>
    <property type="evidence" value="ECO:0007669"/>
    <property type="project" value="InterPro"/>
</dbReference>
<name>C7RE62_ANAPD</name>
<feature type="domain" description="SpaA-like prealbumin fold" evidence="10">
    <location>
        <begin position="3821"/>
        <end position="3898"/>
    </location>
</feature>
<feature type="domain" description="SpaA-like prealbumin fold" evidence="10">
    <location>
        <begin position="2993"/>
        <end position="3083"/>
    </location>
</feature>
<dbReference type="PANTHER" id="PTHR36108">
    <property type="entry name" value="COLOSSIN-B-RELATED"/>
    <property type="match status" value="1"/>
</dbReference>
<feature type="domain" description="SpaA-like prealbumin fold" evidence="10">
    <location>
        <begin position="4728"/>
        <end position="4811"/>
    </location>
</feature>
<feature type="region of interest" description="Disordered" evidence="7">
    <location>
        <begin position="4597"/>
        <end position="4632"/>
    </location>
</feature>
<reference evidence="13 14" key="1">
    <citation type="journal article" date="2009" name="Stand. Genomic Sci.">
        <title>Complete genome sequence of Anaerococcus prevotii type strain (PC1).</title>
        <authorList>
            <person name="Labutti K."/>
            <person name="Pukall R."/>
            <person name="Steenblock K."/>
            <person name="Glavina Del Rio T."/>
            <person name="Tice H."/>
            <person name="Copeland A."/>
            <person name="Cheng J.F."/>
            <person name="Lucas S."/>
            <person name="Chen F."/>
            <person name="Nolan M."/>
            <person name="Bruce D."/>
            <person name="Goodwin L."/>
            <person name="Pitluck S."/>
            <person name="Ivanova N."/>
            <person name="Mavromatis K."/>
            <person name="Ovchinnikova G."/>
            <person name="Pati A."/>
            <person name="Chen A."/>
            <person name="Palaniappan K."/>
            <person name="Land M."/>
            <person name="Hauser L."/>
            <person name="Chang Y.J."/>
            <person name="Jeffries C.D."/>
            <person name="Chain P."/>
            <person name="Saunders E."/>
            <person name="Brettin T."/>
            <person name="Detter J.C."/>
            <person name="Han C."/>
            <person name="Goker M."/>
            <person name="Bristow J."/>
            <person name="Eisen J.A."/>
            <person name="Markowitz V."/>
            <person name="Hugenholtz P."/>
            <person name="Kyrpides N.C."/>
            <person name="Klenk H.P."/>
            <person name="Lapidus A."/>
        </authorList>
    </citation>
    <scope>NUCLEOTIDE SEQUENCE [LARGE SCALE GENOMIC DNA]</scope>
    <source>
        <strain evidence="14">ATCC 9321 / DSM 20548 / JCM 6508 / NCTC 11806 / PC1</strain>
    </source>
</reference>
<feature type="compositionally biased region" description="Basic and acidic residues" evidence="7">
    <location>
        <begin position="367"/>
        <end position="392"/>
    </location>
</feature>
<evidence type="ECO:0000256" key="4">
    <source>
        <dbReference type="ARBA" id="ARBA00022525"/>
    </source>
</evidence>
<gene>
    <name evidence="13" type="ordered locus">Apre_1454</name>
</gene>
<dbReference type="InterPro" id="IPR041171">
    <property type="entry name" value="SDR_Ig"/>
</dbReference>
<organism evidence="13 14">
    <name type="scientific">Anaerococcus prevotii (strain ATCC 9321 / DSM 20548 / JCM 6508 / NCTC 11806 / PC1)</name>
    <name type="common">Peptostreptococcus prevotii</name>
    <name type="synonym">Peptococcus prevotii</name>
    <dbReference type="NCBI Taxonomy" id="525919"/>
    <lineage>
        <taxon>Bacteria</taxon>
        <taxon>Bacillati</taxon>
        <taxon>Bacillota</taxon>
        <taxon>Tissierellia</taxon>
        <taxon>Tissierellales</taxon>
        <taxon>Peptoniphilaceae</taxon>
        <taxon>Anaerococcus</taxon>
    </lineage>
</organism>
<feature type="compositionally biased region" description="Polar residues" evidence="7">
    <location>
        <begin position="4597"/>
        <end position="4606"/>
    </location>
</feature>
<comment type="similarity">
    <text evidence="2">Belongs to the serine-aspartate repeat-containing protein (SDr) family.</text>
</comment>
<evidence type="ECO:0000259" key="11">
    <source>
        <dbReference type="Pfam" id="PF17961"/>
    </source>
</evidence>
<sequence>MNKRSREFIVKLFSLILAITMSIPTNVFASAGTKRPKEMPTVIRLADSGGGEETYEDTYIEDTTEDTYIEEGEKVYSEYIEETNPAETAEFIEEAPQEEASTIAEEDSRNYILSQKARLNDNRDGIIYDIKVAKKEKSYHNPNNKISLSLMLNPNQDLKDIKLTKVEIDGKEEKRDDKSNKQDDIQSLNLTSPSFEKEITYTVEASIDKKAIDTNKLYSMDLSLDIGQFNLILQRISYKFVEYEKEDKTKELKLTHIKEAEDALRSISYKKDDGEVDTVIYTDYIISKDKGDEESKVNEKNKINYAINLENLKKEDTEISLDYYKADNKGFNIKKEFSVKVPYQEKLDLDIPASYILKLTVTSKTDKKNTKIESHKINGREVKSPRFVKEEENSSDDDEEAAKKTEEEKKVAEEKAKAEEERKAEEAKKAEVEKQAEEAKKAEEAKSAAEKKEAEEKAKREQEAKEKEARDKLQAEKEAKEKEDLLKALKEKSPTKDEENKAKIEVKEDSNLSKADAELKAALADKTKGIEDIQNLLTSLGEKYKLTREDQAKLMTANDAAIKALVEKDRKENFRPNLLLDSTPRSSNSFEDKAFNLKTEMNVKASPAWPIPSGWYFDIKLGPYLKAVKDNPIKPLRDASGNVVAHGAYYENGNDHYIRYIFISKVTSDVTLKINQILGFDIVNIANQDPITVQIKAAPKNNPVQSDDPITIYKKSDSPVLSDFHVKDEGETKSGTYPYQLNWRTTSQKLKDNEGKVIDKLVDLDKSRLTGAYVEWDIEVDTDKLIDPKNELKFDNLNLTVFGSANQGLTNIYYRASKNKDDLDTTDGYISSTNLGELLSQNSQISKNDLGDKLYIKVKATIDPNQVHETYSIGFRINPDNNYIKGMLDDILKKYNSIPTPLKWIKGVEGARRFAEVPFNLVETNIPATFLGLTDRFTNERFYYDNTRTITANRKSDTKVDWYALDLIRRGETQDPALDNPDFDRNNGQAKRKIKAKKVYYLPLKDGGYRRTTQAGDVVLQNGQYFPGTIVSYEYSNQTGGRDDTYNFRPNLKDKKKFNIDESYDYEGGRVNLFTEKISNADLANGYIAYIESPYPIMRINRNFDMVSCFNDRVNAPVYTGNTKVFLDIHEDVSGDYLITRLNESIDNQSGTYSLKTLLTKGNGYQPGKDFGGGTVYLNNGNKTQGQAMEELMKKIYFYGEEVKKEYSQENNNKEMHRLIESSMYQRVIHHFTDGKALSKDYFDAPSNYNVDEWKVDFTLTGTRVRTDDGSWLFEDSFDGTKDDRKHDSGARLLKDNETRIKNYPPVQSTQYEMAKRLYKKVIDSYKDGNDWDDDKADSVKLVFYSHTDEGKYQELIAGRVMAPIEIDKYKKDGTKLKDAKFRFTNIDTGEWKEWTSTDDKKAHKLYLRPGSYKVQEVKAPQGFEKIKDFDITVIRKEINPDNGSYDAKKLPRIHVNDGFETKVTIDQTTVPKDTDGKTPLVELDKENKIKVNVTNIEDNLGKLEFTKKNMFVNLQGAKFRLRKIHATDLKDAESKIKSLKDSDYDQAYDKTSTGNTSDFKFEQIPAGFYVLEETVVPSGYKKAPLYLLEAKEGKDSQGKNTVIVEFVGENAPTDKENGKTIIRNHPKDTDIEFRKIREFTKGEEKQGLTDARFRLESLWTRDGSTYLRDLTTDSLIHGQEDRASNTSKDKGYFRFDNLVVGNYKLTEIQAPYGYQVTDSYWRIEVREDKNGDLVKTVYEVKKDGTEVNIDPNKEQSVYELTNKPRKIDISFKKYLGELKKDGQGNIIKDKDGKPIVDKEEATRKLTGKDGKPVSFDLYNSDFYGAIIGEKDDSGNFKPIQTGITQDEKGLFHLNGLEFGKYYILRETNPPEGYDKANDILLKVEAEAVANVGEMKVIVRDPNSNTELGDHAIFKGVIDFKEGEQLGSFTIRKTGTALSYIDKDGKLVENPQIDVGLRRAYFRLYTANSSFEIEKNPAGYAKEYIQKVSPGVPIILYLTEEDAKRMTEADRNKMGIAGYKNFPTNDGGKISYAIDSNGKRFRIGQDPSSLPENQGIITFDNLKPGYYVLEEFRGPAGYERTTKLWYVKVDEKGRTIRSENKDDPAFTGQGLQARSIIQDPSMSPRFRMVGLDVSEPLQFNRLMSQPFSDGLEIGDDHVLQNVGASVSSWQSVDPNKSDAEKIYTNDTGNRVESKIISINKDDGNKAYRQQILIHPNKKIKQFLEFERFNGTATYNSVKVLSAEEVDKGSTLEKILGTPKDVKYKVNPYDKYNNNVNLARFSTDSTTDKPVLIELEVPYSEGEKIGLKIGYYLDGVGQKKTSSIYAKGYDNEDAINKETTYNITFEKMTHGSVVANPKENISPGTKVVLTVSPENNYKLAKLIVNSNDVTTKVNSNVYEFNMPESDVIVSAEFEEITTTPETYKVNLDQPQTGGTVSANPTSAKAGETITLSATPAQGYKFGNYVVTAKGKPVTVTGNTFKMPASDVTVSATFVEDSTTPSEGDKTLEVNFTYSGSVDGKEVQPDATSSPGKLELFEENGTAPLETIDAVNQGKITFSHKLDSNKSYRLVYTRQDSLAKAWALPNQSVYQINSDSIQAAKDTIKVSIANGNTMDIYNKGETGFRIPLRITKVNENGGVLTGAQFKARKLLKSDQVINKKSPVYGEEAFDGVSEATGLPGDNYFRELSPGLYELTEINAPNETYRLPKDENGNPKKWYFKVQVAKDKDGNFKKPSDDDYMEINFSFTETLPANKDDPNWALDKNKIEDELLGKKVKGIDFGTVEGKRVFDQFTKIIPDDHRSDPARPDAPYKGIDDVQVTNFLKTTDLSFVKKDLASYENIKGAVFTLKRAKLDKSGNLQFNTDGKPLYENLEEKESGTDRDKFIKPDPYDKDVNGAKQTSSESAGVLFKNISQGTYILQETKPADGYMLDDNFLAITFSADKDGAWKQEIVAYEKIDGKYVKVEKPGHLFQKGSKDNLDIVFNNKAYIDLKFQKIEGKKGEKGADIPVESADFKLTQVDENGKKVEGGYDKTIYSYANSHFEFKYLPLGRYKLQETRAITKFEKPDPWFFNVVQDKVTHKLKIEFENDPDGTLDKSIGFKTKANGEPDYDKDGNYQDIKIRNYSKTNFSFKKLSSDLDDDGNKKALKDAYFRLTKVRFSMDKDAKSYEYHEEKEGAGLKKYVHGKKVTEYDPEGKITKYTYDGTEIKDGENYKPDAISNATGKYSALRRSQSNGNVDFQGLGEGIYQLEEVGIPEGYQSDNKQFKWIFKVEKTDDGLQIVRTYKDKDGKSHDVEEEYFKKYDPDYYKKYVDNKFNKNSNIEGDGKKNPYEITNTKTTTNLKWKKIGGRNTDNVIKKETKFLLLKTSNDPNDLESAKSGQSEFPPYQVESEDGNFEITNLAKGVYVLMETKAPDGYDKMDRQIGIKIYEDKNGALQKEYFEIKITDKEGEKTKELVKSSGNFQNLLNTGITNSKVLTDKDGTFYVINKSKPYFFNLYKGFMEGKEFKNITKGKLKVKIYADPKDTKNTDKNVYKQEIDLSEEAPYRIDLNNNIQFGRDYLLEEVEAPDGYSKSKYKYKLRFSYDNSWSTPFVATLVEVLDEKGVTLKGTATTGQKGNISDSGQYLGDGKSINSGFPFRIVNKKTEVEFTKFGEDEKAEGGKKPLKDVKFYLEKQDPDDIHKENKGYYPLTKNMEMIKPKIGDDGRKTYYYISKETGKEVAVNNFNPEKITDPPVGIYKSGDDGKFKITNLTDGYYRVIEPEAPEYEKDKKYMKVNGPIKTFRVVNGRVLIYTVDKDNKTIEKEVDGTNEATVTHIINQKPGKGEFELTKVDEKGDPLEKVEFTLHKTDADETPIGDEVYRTGADGKVKFTGLPYGYYWLKESKTKDGYILDTKKKLIALGGDKEWKVPEKPKDDVSKSIIFDGKQEDLVSTADSKRTNVVYPNKAEGIFAKYKFKIDEKADIRPGDYFTIKFSDNVDLDGINKDYYDKGQKGDQYFNIIGPAGLLAKAKVNDDRRSITYTFTEYVKDYKPESMSMFLQLFPNRRKVDHTQDIEVTADIGHNTDTTDPDYSKYHYSDSINIDYRGYNDKVGYNGYQNPTSDISSYMLRLDPEHKTFTAIVYYNPWNKYLTNKNITFTADQDIIQNSLSVKTYRKSGWGSHSDGWKDEDLPDSYDADFSKNLTYISDFYRYEPIGNTGNTRKIYIPNDNLNQNTFNRNTYVIEIKGQLAGKDVKSLKTTVDYKDHNVSTLRNNGYYYYENTYTGNFETWSQFFNPGASGNVNKEIKLVNFKNKIEFAKVDGGVLSNVVDKEAENPNTLKDLGIGNPIKGAEFKLIKDGTDVDKSTRTSDENGIFSWEGLAPGNYEVIETKTPDDKIYDLPKDAISSFEVDKDGNIVNVKENKQILENYRKAQIRIRKTDQDGEPLAGAKFTLTPKSGQKNPDKPSENYPAYTYESNKDGIVEFKKLPAGKYHLEETRAPDGYTKTGRVYYLEVTRDGKVKWENSFYDSYNNMKIVDVNTYTGQDQENIRTKIVGIDRENKRFRQIVTIKAKSSELEKSRLILESKAEGIRLSQANTEVRVVQYEGDQIKAKDNSTYTVDINNGENPNLTIRINPPYRNEDKNKPVGSGTSTSQEKNDVDIERTYKVIVDMPYGEEEIAGSKISYDIGKISEKTGKVEFTQNDEVKVVDKYAKKNQYSDHRKYTSPLNYKAQYLQREMNLVTTDIANIKQPDIYLKKVDADDKTALAGAEFELQKMNGKTIESIRKATSDKDGNFGFEGLEDGNYQIVETKAPTGYVLSEKIVYKFKVAWGKIQKVDKESGVAEKKELLVGEKKNSTDNRIEITNKKAQYPYTGGSGVWIGFTILGVLTMTAAGIYLSQKKKYQTK</sequence>
<feature type="region of interest" description="Disordered" evidence="7">
    <location>
        <begin position="4420"/>
        <end position="4445"/>
    </location>
</feature>
<keyword evidence="6" id="KW-0572">Peptidoglycan-anchor</keyword>
<dbReference type="HOGENOM" id="CLU_223406_0_0_9"/>
<dbReference type="SUPFAM" id="SSF49478">
    <property type="entry name" value="Cna protein B-type domain"/>
    <property type="match status" value="4"/>
</dbReference>
<protein>
    <submittedName>
        <fullName evidence="13">Cna B domain protein</fullName>
    </submittedName>
</protein>
<keyword evidence="4" id="KW-0964">Secreted</keyword>
<feature type="compositionally biased region" description="Basic and acidic residues" evidence="7">
    <location>
        <begin position="401"/>
        <end position="504"/>
    </location>
</feature>
<dbReference type="OrthoDB" id="9804660at2"/>
<dbReference type="InterPro" id="IPR011252">
    <property type="entry name" value="Fibrogen-bd_dom1"/>
</dbReference>
<feature type="region of interest" description="Disordered" evidence="7">
    <location>
        <begin position="2873"/>
        <end position="2896"/>
    </location>
</feature>
<feature type="region of interest" description="Disordered" evidence="7">
    <location>
        <begin position="367"/>
        <end position="504"/>
    </location>
</feature>
<evidence type="ECO:0000259" key="12">
    <source>
        <dbReference type="Pfam" id="PF18998"/>
    </source>
</evidence>
<evidence type="ECO:0000313" key="14">
    <source>
        <dbReference type="Proteomes" id="UP000002294"/>
    </source>
</evidence>
<keyword evidence="8" id="KW-0812">Transmembrane</keyword>
<dbReference type="Gene3D" id="2.60.40.1280">
    <property type="match status" value="2"/>
</dbReference>
<dbReference type="EMBL" id="CP001708">
    <property type="protein sequence ID" value="ACV29475.1"/>
    <property type="molecule type" value="Genomic_DNA"/>
</dbReference>
<dbReference type="SUPFAM" id="SSF117074">
    <property type="entry name" value="Hypothetical protein PA1324"/>
    <property type="match status" value="1"/>
</dbReference>
<dbReference type="KEGG" id="apr:Apre_1454"/>
<evidence type="ECO:0000256" key="5">
    <source>
        <dbReference type="ARBA" id="ARBA00022729"/>
    </source>
</evidence>
<feature type="domain" description="SpaA-like prealbumin fold" evidence="10">
    <location>
        <begin position="1642"/>
        <end position="1731"/>
    </location>
</feature>
<feature type="signal peptide" evidence="9">
    <location>
        <begin position="1"/>
        <end position="29"/>
    </location>
</feature>
<evidence type="ECO:0000256" key="7">
    <source>
        <dbReference type="SAM" id="MobiDB-lite"/>
    </source>
</evidence>
<dbReference type="PANTHER" id="PTHR36108:SF13">
    <property type="entry name" value="COLOSSIN-B-RELATED"/>
    <property type="match status" value="1"/>
</dbReference>
<feature type="domain" description="Bacterial repeat" evidence="12">
    <location>
        <begin position="2429"/>
        <end position="2494"/>
    </location>
</feature>
<keyword evidence="5 9" id="KW-0732">Signal</keyword>
<evidence type="ECO:0000313" key="13">
    <source>
        <dbReference type="EMBL" id="ACV29475.1"/>
    </source>
</evidence>
<dbReference type="eggNOG" id="COG4932">
    <property type="taxonomic scope" value="Bacteria"/>
</dbReference>
<accession>C7RE62</accession>
<keyword evidence="8" id="KW-1133">Transmembrane helix</keyword>
<evidence type="ECO:0000256" key="2">
    <source>
        <dbReference type="ARBA" id="ARBA00007257"/>
    </source>
</evidence>
<feature type="domain" description="SpaA-like prealbumin fold" evidence="10">
    <location>
        <begin position="2052"/>
        <end position="2100"/>
    </location>
</feature>
<dbReference type="eggNOG" id="COG3064">
    <property type="taxonomic scope" value="Bacteria"/>
</dbReference>
<dbReference type="SUPFAM" id="SSF49401">
    <property type="entry name" value="Bacterial adhesins"/>
    <property type="match status" value="1"/>
</dbReference>
<feature type="domain" description="SpaA-like prealbumin fold" evidence="10">
    <location>
        <begin position="1814"/>
        <end position="1887"/>
    </location>
</feature>
<keyword evidence="3" id="KW-0134">Cell wall</keyword>
<feature type="domain" description="SDR-like Ig" evidence="11">
    <location>
        <begin position="3939"/>
        <end position="4047"/>
    </location>
</feature>
<feature type="compositionally biased region" description="Basic and acidic residues" evidence="7">
    <location>
        <begin position="2873"/>
        <end position="2893"/>
    </location>
</feature>
<comment type="subcellular location">
    <subcellularLocation>
        <location evidence="1">Secreted</location>
        <location evidence="1">Cell wall</location>
        <topology evidence="1">Peptidoglycan-anchor</topology>
    </subcellularLocation>
</comment>
<evidence type="ECO:0000256" key="3">
    <source>
        <dbReference type="ARBA" id="ARBA00022512"/>
    </source>
</evidence>